<sequence>MTIGGSGTNTTIIKPLTFHPEKFSGINSDVTTFMKNYELYAKINGWDDDKKFQYFPAYLTHLALQVYYQIEKNAKDWKTLEKNFKEEFNESANIDLIENKLMRRKQEKDESAMQYITDVVNYCAIVDDKMEMKRVCKHIMKGLRPEIISAIGLFDNSDLKKLKHNIEKYENNLQLIESSKEEDRVAKMEQAIFELKEKISKSDGEKVEKVNQVVVQKSNQNESKNDQWRKNKSKNWKQNNFWQPPNFWQNPMYSQNPFNTYQPQWNQFQGLPNQFQGSPNQFQGSQNQWGQWQNQFQNGQQNWGNGQNNGGKGPTPNRSSKFCTNCKRPGHLKETCWHSETNTEQKNEKKNDQKTINESNKTCTNCKKIGHLIDDCWFLDPSVIDTGCNLTLINEKIPHSKSELEESDVNLVCANDSAMKVKGKLKKIFSIEGQKYEVEAHVTEGLNSDIILGINFLLQHAAVIDFVNKYIQLGTGKNAIKIPMDEKWLKNFKQPEQEIDTIGDHVISFKEIILKPKERKIITIDDIKPNKNNRLIIPNDLFHQKSGIKATGVCVKNNKQAILQLFNYTNVSKKIYQLQRIGVFKDHKENKQQVVNNIQGEENHTQGEINENEDEVRDLEGNLIDISPKMKGENRKKIVHLLRRFRHLFTMDSLHISKANVEEYELKVKDDEPVSLRSYKLAPVERREIWRQGLMNSPAAFSKTINAEFADLLYEAMVAYMDDICAYGKDFEQALLNLEKTLQRLDKLNLKLKTSKCKFFYDEIELLGHKVNGKKIEPIDKNIKAIVNFRQPRTIKEVQSFIGM</sequence>
<dbReference type="Proteomes" id="UP000708208">
    <property type="component" value="Unassembled WGS sequence"/>
</dbReference>
<evidence type="ECO:0000256" key="2">
    <source>
        <dbReference type="SAM" id="MobiDB-lite"/>
    </source>
</evidence>
<comment type="caution">
    <text evidence="4">The sequence shown here is derived from an EMBL/GenBank/DDBJ whole genome shotgun (WGS) entry which is preliminary data.</text>
</comment>
<dbReference type="OrthoDB" id="8060624at2759"/>
<proteinExistence type="predicted"/>
<feature type="compositionally biased region" description="Polar residues" evidence="2">
    <location>
        <begin position="236"/>
        <end position="279"/>
    </location>
</feature>
<dbReference type="EMBL" id="CAJVCH010023927">
    <property type="protein sequence ID" value="CAG7695813.1"/>
    <property type="molecule type" value="Genomic_DNA"/>
</dbReference>
<dbReference type="CDD" id="cd00303">
    <property type="entry name" value="retropepsin_like"/>
    <property type="match status" value="1"/>
</dbReference>
<feature type="region of interest" description="Disordered" evidence="2">
    <location>
        <begin position="216"/>
        <end position="324"/>
    </location>
</feature>
<evidence type="ECO:0000256" key="1">
    <source>
        <dbReference type="SAM" id="Coils"/>
    </source>
</evidence>
<dbReference type="AlphaFoldDB" id="A0A8J2NU56"/>
<name>A0A8J2NU56_9HEXA</name>
<feature type="coiled-coil region" evidence="1">
    <location>
        <begin position="731"/>
        <end position="758"/>
    </location>
</feature>
<dbReference type="InterPro" id="IPR005162">
    <property type="entry name" value="Retrotrans_gag_dom"/>
</dbReference>
<dbReference type="GO" id="GO:0008270">
    <property type="term" value="F:zinc ion binding"/>
    <property type="evidence" value="ECO:0007669"/>
    <property type="project" value="InterPro"/>
</dbReference>
<organism evidence="4 5">
    <name type="scientific">Allacma fusca</name>
    <dbReference type="NCBI Taxonomy" id="39272"/>
    <lineage>
        <taxon>Eukaryota</taxon>
        <taxon>Metazoa</taxon>
        <taxon>Ecdysozoa</taxon>
        <taxon>Arthropoda</taxon>
        <taxon>Hexapoda</taxon>
        <taxon>Collembola</taxon>
        <taxon>Symphypleona</taxon>
        <taxon>Sminthuridae</taxon>
        <taxon>Allacma</taxon>
    </lineage>
</organism>
<dbReference type="Pfam" id="PF03732">
    <property type="entry name" value="Retrotrans_gag"/>
    <property type="match status" value="1"/>
</dbReference>
<protein>
    <recommendedName>
        <fullName evidence="3">CCHC-type domain-containing protein</fullName>
    </recommendedName>
</protein>
<keyword evidence="1" id="KW-0175">Coiled coil</keyword>
<feature type="compositionally biased region" description="Low complexity" evidence="2">
    <location>
        <begin position="280"/>
        <end position="306"/>
    </location>
</feature>
<feature type="domain" description="CCHC-type" evidence="3">
    <location>
        <begin position="322"/>
        <end position="338"/>
    </location>
</feature>
<dbReference type="GO" id="GO:0003676">
    <property type="term" value="F:nucleic acid binding"/>
    <property type="evidence" value="ECO:0007669"/>
    <property type="project" value="InterPro"/>
</dbReference>
<gene>
    <name evidence="4" type="ORF">AFUS01_LOCUS3895</name>
</gene>
<dbReference type="SMART" id="SM00343">
    <property type="entry name" value="ZnF_C2HC"/>
    <property type="match status" value="2"/>
</dbReference>
<dbReference type="InterPro" id="IPR050951">
    <property type="entry name" value="Retrovirus_Pol_polyprotein"/>
</dbReference>
<dbReference type="PANTHER" id="PTHR37984:SF5">
    <property type="entry name" value="PROTEIN NYNRIN-LIKE"/>
    <property type="match status" value="1"/>
</dbReference>
<evidence type="ECO:0000313" key="4">
    <source>
        <dbReference type="EMBL" id="CAG7695813.1"/>
    </source>
</evidence>
<feature type="non-terminal residue" evidence="4">
    <location>
        <position position="1"/>
    </location>
</feature>
<feature type="coiled-coil region" evidence="1">
    <location>
        <begin position="159"/>
        <end position="198"/>
    </location>
</feature>
<evidence type="ECO:0000259" key="3">
    <source>
        <dbReference type="SMART" id="SM00343"/>
    </source>
</evidence>
<evidence type="ECO:0000313" key="5">
    <source>
        <dbReference type="Proteomes" id="UP000708208"/>
    </source>
</evidence>
<keyword evidence="5" id="KW-1185">Reference proteome</keyword>
<feature type="domain" description="CCHC-type" evidence="3">
    <location>
        <begin position="362"/>
        <end position="378"/>
    </location>
</feature>
<dbReference type="InterPro" id="IPR001878">
    <property type="entry name" value="Znf_CCHC"/>
</dbReference>
<dbReference type="PANTHER" id="PTHR37984">
    <property type="entry name" value="PROTEIN CBG26694"/>
    <property type="match status" value="1"/>
</dbReference>
<reference evidence="4" key="1">
    <citation type="submission" date="2021-06" db="EMBL/GenBank/DDBJ databases">
        <authorList>
            <person name="Hodson N. C."/>
            <person name="Mongue J. A."/>
            <person name="Jaron S. K."/>
        </authorList>
    </citation>
    <scope>NUCLEOTIDE SEQUENCE</scope>
</reference>
<dbReference type="Pfam" id="PF00078">
    <property type="entry name" value="RVT_1"/>
    <property type="match status" value="1"/>
</dbReference>
<accession>A0A8J2NU56</accession>
<dbReference type="InterPro" id="IPR000477">
    <property type="entry name" value="RT_dom"/>
</dbReference>